<protein>
    <submittedName>
        <fullName evidence="1">Uncharacterized protein</fullName>
    </submittedName>
</protein>
<proteinExistence type="predicted"/>
<name>A0A8H7D495_9AGAR</name>
<accession>A0A8H7D495</accession>
<gene>
    <name evidence="1" type="ORF">MVEN_00870000</name>
</gene>
<keyword evidence="2" id="KW-1185">Reference proteome</keyword>
<dbReference type="Proteomes" id="UP000620124">
    <property type="component" value="Unassembled WGS sequence"/>
</dbReference>
<evidence type="ECO:0000313" key="2">
    <source>
        <dbReference type="Proteomes" id="UP000620124"/>
    </source>
</evidence>
<evidence type="ECO:0000313" key="1">
    <source>
        <dbReference type="EMBL" id="KAF7358213.1"/>
    </source>
</evidence>
<organism evidence="1 2">
    <name type="scientific">Mycena venus</name>
    <dbReference type="NCBI Taxonomy" id="2733690"/>
    <lineage>
        <taxon>Eukaryota</taxon>
        <taxon>Fungi</taxon>
        <taxon>Dikarya</taxon>
        <taxon>Basidiomycota</taxon>
        <taxon>Agaricomycotina</taxon>
        <taxon>Agaricomycetes</taxon>
        <taxon>Agaricomycetidae</taxon>
        <taxon>Agaricales</taxon>
        <taxon>Marasmiineae</taxon>
        <taxon>Mycenaceae</taxon>
        <taxon>Mycena</taxon>
    </lineage>
</organism>
<comment type="caution">
    <text evidence="1">The sequence shown here is derived from an EMBL/GenBank/DDBJ whole genome shotgun (WGS) entry which is preliminary data.</text>
</comment>
<dbReference type="AlphaFoldDB" id="A0A8H7D495"/>
<reference evidence="1" key="1">
    <citation type="submission" date="2020-05" db="EMBL/GenBank/DDBJ databases">
        <title>Mycena genomes resolve the evolution of fungal bioluminescence.</title>
        <authorList>
            <person name="Tsai I.J."/>
        </authorList>
    </citation>
    <scope>NUCLEOTIDE SEQUENCE</scope>
    <source>
        <strain evidence="1">CCC161011</strain>
    </source>
</reference>
<sequence length="280" mass="31427">MKLRAHFRDKRLSHFRIPATAWRDSAGITHPLPTFSIPSSRARQDERTTIKPYTSFFGTPPASRSLPPHPVLRLAAPLPCALQFRVPCCSARFSRQDWTWTVLLFPISLDPPTSPRPRLSHFRIPATPRRDSARITHPLPTFSIPSSRARQDERTITKSYTGFLSTPALYRLIPYLASPSSSLILSLRCPLGSLDPPASPRPQSSLRLLPSPRHTFPQYYRRRKWFQRVKCATDFTARRVRATVSQTVWLVVQGSAESGSGGSVVRIVRNARAAPAGGRS</sequence>
<dbReference type="EMBL" id="JACAZI010000006">
    <property type="protein sequence ID" value="KAF7358213.1"/>
    <property type="molecule type" value="Genomic_DNA"/>
</dbReference>